<dbReference type="InterPro" id="IPR004869">
    <property type="entry name" value="MMPL_dom"/>
</dbReference>
<keyword evidence="4 6" id="KW-1133">Transmembrane helix</keyword>
<comment type="caution">
    <text evidence="8">The sequence shown here is derived from an EMBL/GenBank/DDBJ whole genome shotgun (WGS) entry which is preliminary data.</text>
</comment>
<feature type="transmembrane region" description="Helical" evidence="6">
    <location>
        <begin position="800"/>
        <end position="817"/>
    </location>
</feature>
<feature type="transmembrane region" description="Helical" evidence="6">
    <location>
        <begin position="21"/>
        <end position="39"/>
    </location>
</feature>
<dbReference type="PROSITE" id="PS50156">
    <property type="entry name" value="SSD"/>
    <property type="match status" value="1"/>
</dbReference>
<dbReference type="InterPro" id="IPR000731">
    <property type="entry name" value="SSD"/>
</dbReference>
<feature type="transmembrane region" description="Helical" evidence="6">
    <location>
        <begin position="277"/>
        <end position="297"/>
    </location>
</feature>
<proteinExistence type="predicted"/>
<feature type="transmembrane region" description="Helical" evidence="6">
    <location>
        <begin position="705"/>
        <end position="725"/>
    </location>
</feature>
<dbReference type="PANTHER" id="PTHR33406:SF13">
    <property type="entry name" value="MEMBRANE PROTEIN YDFJ"/>
    <property type="match status" value="1"/>
</dbReference>
<dbReference type="NCBIfam" id="TIGR03480">
    <property type="entry name" value="HpnN"/>
    <property type="match status" value="1"/>
</dbReference>
<evidence type="ECO:0000313" key="8">
    <source>
        <dbReference type="EMBL" id="MFC6037102.1"/>
    </source>
</evidence>
<evidence type="ECO:0000256" key="1">
    <source>
        <dbReference type="ARBA" id="ARBA00004651"/>
    </source>
</evidence>
<sequence length="860" mass="92396">MLTFIEKLLAAWAETARRAGAPLAAVILIMGGLAGYYAATHLKVNTDTSAMLDPELPFQQRAVELRDAFPQIKNDVVIIIRAPTLDEADAYAGELRTALLADKENFTAVFAPASDPFFRENGLLYLDQSELSARLTQMSKAAGLIETLIKDPELGTLFTTLAENDELAERSDLGQETLQEIYAELAAVAEASLDGERRPFSWMGALDEETRAEPHHTRLVYATPVLDFTKLKPAKAAITALRAKSDTLNDAYSGRVETYVTGDPALRMEELESVTTGIGLSFLLSFVLVTILLLVCYRSLPMAALTLAGLMVTLTLTSAFAAAFIGELNLVSVAFTVLLVGLGLDFAIHLLLHIQEHRAAGRDNQSALRYAIHEVGPALALAAPTTAIAFLSFMPTKFDGIAQLGLIAGAGVVIAFFVTITFAPAALAVFKGQPGRTHSGRVRGLFTWIENHSIPVAAATVIFGLAALLLMPQVRFDADQMALRNPDAPSVQGFNLLFDDPETAPYRLSRLVDSAEEAIETHNLVSKLESVESTRALPDFVPDDQDEKLELIDFGAGTLIFALDAEPASVQGPSASDGIAALKSRLNEAYQDGPGAKLAALLGQMENDGAAQGLMQENVFAFWPQLVAQLRDSMNADYVEIENLPPALRERYLSEDGKWRVDILPSADVRDYRALDTFVGDVEAAVPDLAGGAYQATKAGETISFAMLEATGIAFAIIAVFLWLLVRRLRTVLLMLFPLALAAVLTSATGVLLNIPFNYANVIVLPLLIGIGIDSGIHLVLRNDQIKAGEGVYGTSTPRAVLFSALTTVASFGSLMLSPHRGTASMGELLSIAIAFTLLCTLIVLPVAFRFDGKSSSKRA</sequence>
<keyword evidence="9" id="KW-1185">Reference proteome</keyword>
<evidence type="ECO:0000313" key="9">
    <source>
        <dbReference type="Proteomes" id="UP001596116"/>
    </source>
</evidence>
<dbReference type="InterPro" id="IPR017841">
    <property type="entry name" value="Hopanoid_biosynth_HpnN"/>
</dbReference>
<dbReference type="PANTHER" id="PTHR33406">
    <property type="entry name" value="MEMBRANE PROTEIN MJ1562-RELATED"/>
    <property type="match status" value="1"/>
</dbReference>
<organism evidence="8 9">
    <name type="scientific">Hyphococcus aureus</name>
    <dbReference type="NCBI Taxonomy" id="2666033"/>
    <lineage>
        <taxon>Bacteria</taxon>
        <taxon>Pseudomonadati</taxon>
        <taxon>Pseudomonadota</taxon>
        <taxon>Alphaproteobacteria</taxon>
        <taxon>Parvularculales</taxon>
        <taxon>Parvularculaceae</taxon>
        <taxon>Hyphococcus</taxon>
    </lineage>
</organism>
<comment type="subcellular location">
    <subcellularLocation>
        <location evidence="1">Cell membrane</location>
        <topology evidence="1">Multi-pass membrane protein</topology>
    </subcellularLocation>
</comment>
<feature type="transmembrane region" description="Helical" evidence="6">
    <location>
        <begin position="829"/>
        <end position="849"/>
    </location>
</feature>
<dbReference type="Pfam" id="PF03176">
    <property type="entry name" value="MMPL"/>
    <property type="match status" value="2"/>
</dbReference>
<evidence type="ECO:0000256" key="5">
    <source>
        <dbReference type="ARBA" id="ARBA00023136"/>
    </source>
</evidence>
<feature type="transmembrane region" description="Helical" evidence="6">
    <location>
        <begin position="331"/>
        <end position="354"/>
    </location>
</feature>
<feature type="transmembrane region" description="Helical" evidence="6">
    <location>
        <begin position="759"/>
        <end position="780"/>
    </location>
</feature>
<name>A0ABW1L3M1_9PROT</name>
<dbReference type="EMBL" id="JBHPON010000002">
    <property type="protein sequence ID" value="MFC6037102.1"/>
    <property type="molecule type" value="Genomic_DNA"/>
</dbReference>
<keyword evidence="3 6" id="KW-0812">Transmembrane</keyword>
<feature type="domain" description="SSD" evidence="7">
    <location>
        <begin position="306"/>
        <end position="429"/>
    </location>
</feature>
<accession>A0ABW1L3M1</accession>
<dbReference type="Proteomes" id="UP001596116">
    <property type="component" value="Unassembled WGS sequence"/>
</dbReference>
<evidence type="ECO:0000259" key="7">
    <source>
        <dbReference type="PROSITE" id="PS50156"/>
    </source>
</evidence>
<gene>
    <name evidence="8" type="ORF">ACFMB1_16220</name>
</gene>
<feature type="transmembrane region" description="Helical" evidence="6">
    <location>
        <begin position="451"/>
        <end position="471"/>
    </location>
</feature>
<evidence type="ECO:0000256" key="6">
    <source>
        <dbReference type="SAM" id="Phobius"/>
    </source>
</evidence>
<feature type="transmembrane region" description="Helical" evidence="6">
    <location>
        <begin position="304"/>
        <end position="325"/>
    </location>
</feature>
<feature type="transmembrane region" description="Helical" evidence="6">
    <location>
        <begin position="375"/>
        <end position="394"/>
    </location>
</feature>
<keyword evidence="2" id="KW-1003">Cell membrane</keyword>
<dbReference type="InterPro" id="IPR050545">
    <property type="entry name" value="Mycobact_MmpL"/>
</dbReference>
<keyword evidence="5 6" id="KW-0472">Membrane</keyword>
<dbReference type="SUPFAM" id="SSF82866">
    <property type="entry name" value="Multidrug efflux transporter AcrB transmembrane domain"/>
    <property type="match status" value="2"/>
</dbReference>
<evidence type="ECO:0000256" key="4">
    <source>
        <dbReference type="ARBA" id="ARBA00022989"/>
    </source>
</evidence>
<reference evidence="8 9" key="1">
    <citation type="submission" date="2024-09" db="EMBL/GenBank/DDBJ databases">
        <authorList>
            <person name="Zhang Z.-H."/>
        </authorList>
    </citation>
    <scope>NUCLEOTIDE SEQUENCE [LARGE SCALE GENOMIC DNA]</scope>
    <source>
        <strain evidence="8 9">HHTR114</strain>
    </source>
</reference>
<dbReference type="RefSeq" id="WP_379881654.1">
    <property type="nucleotide sequence ID" value="NZ_JBHPON010000002.1"/>
</dbReference>
<evidence type="ECO:0000256" key="2">
    <source>
        <dbReference type="ARBA" id="ARBA00022475"/>
    </source>
</evidence>
<evidence type="ECO:0000256" key="3">
    <source>
        <dbReference type="ARBA" id="ARBA00022692"/>
    </source>
</evidence>
<feature type="transmembrane region" description="Helical" evidence="6">
    <location>
        <begin position="732"/>
        <end position="753"/>
    </location>
</feature>
<dbReference type="Gene3D" id="1.20.1640.10">
    <property type="entry name" value="Multidrug efflux transporter AcrB transmembrane domain"/>
    <property type="match status" value="2"/>
</dbReference>
<feature type="transmembrane region" description="Helical" evidence="6">
    <location>
        <begin position="406"/>
        <end position="430"/>
    </location>
</feature>
<protein>
    <submittedName>
        <fullName evidence="8">MMPL family transporter</fullName>
    </submittedName>
</protein>